<accession>Q1YDR8</accession>
<dbReference type="Pfam" id="PF00990">
    <property type="entry name" value="GGDEF"/>
    <property type="match status" value="1"/>
</dbReference>
<dbReference type="Gene3D" id="3.30.450.20">
    <property type="entry name" value="PAS domain"/>
    <property type="match status" value="2"/>
</dbReference>
<dbReference type="InterPro" id="IPR029787">
    <property type="entry name" value="Nucleotide_cyclase"/>
</dbReference>
<dbReference type="InterPro" id="IPR000014">
    <property type="entry name" value="PAS"/>
</dbReference>
<dbReference type="SUPFAM" id="SSF55073">
    <property type="entry name" value="Nucleotide cyclase"/>
    <property type="match status" value="1"/>
</dbReference>
<dbReference type="SUPFAM" id="SSF55785">
    <property type="entry name" value="PYP-like sensor domain (PAS domain)"/>
    <property type="match status" value="1"/>
</dbReference>
<name>Q1YDR8_AURMS</name>
<dbReference type="Gene3D" id="3.30.70.270">
    <property type="match status" value="1"/>
</dbReference>
<dbReference type="PROSITE" id="PS50887">
    <property type="entry name" value="GGDEF"/>
    <property type="match status" value="1"/>
</dbReference>
<dbReference type="HOGENOM" id="CLU_043530_0_0_5"/>
<evidence type="ECO:0000256" key="1">
    <source>
        <dbReference type="SAM" id="MobiDB-lite"/>
    </source>
</evidence>
<feature type="region of interest" description="Disordered" evidence="1">
    <location>
        <begin position="1"/>
        <end position="40"/>
    </location>
</feature>
<proteinExistence type="predicted"/>
<dbReference type="PANTHER" id="PTHR44757:SF2">
    <property type="entry name" value="BIOFILM ARCHITECTURE MAINTENANCE PROTEIN MBAA"/>
    <property type="match status" value="1"/>
</dbReference>
<dbReference type="InterPro" id="IPR043128">
    <property type="entry name" value="Rev_trsase/Diguanyl_cyclase"/>
</dbReference>
<evidence type="ECO:0000259" key="2">
    <source>
        <dbReference type="PROSITE" id="PS50887"/>
    </source>
</evidence>
<feature type="compositionally biased region" description="Basic residues" evidence="1">
    <location>
        <begin position="1"/>
        <end position="27"/>
    </location>
</feature>
<dbReference type="PANTHER" id="PTHR44757">
    <property type="entry name" value="DIGUANYLATE CYCLASE DGCP"/>
    <property type="match status" value="1"/>
</dbReference>
<reference evidence="3 4" key="1">
    <citation type="journal article" date="2008" name="Appl. Environ. Microbiol.">
        <title>Genomic insights into Mn(II) oxidation by the marine alphaproteobacterium Aurantimonas sp. strain SI85-9A1.</title>
        <authorList>
            <person name="Dick G.J."/>
            <person name="Podell S."/>
            <person name="Johnson H.A."/>
            <person name="Rivera-Espinoza Y."/>
            <person name="Bernier-Latmani R."/>
            <person name="McCarthy J.K."/>
            <person name="Torpey J.W."/>
            <person name="Clement B.G."/>
            <person name="Gaasterland T."/>
            <person name="Tebo B.M."/>
        </authorList>
    </citation>
    <scope>NUCLEOTIDE SEQUENCE [LARGE SCALE GENOMIC DNA]</scope>
    <source>
        <strain evidence="3 4">SI85-9A1</strain>
    </source>
</reference>
<dbReference type="Pfam" id="PF13426">
    <property type="entry name" value="PAS_9"/>
    <property type="match status" value="1"/>
</dbReference>
<keyword evidence="4" id="KW-1185">Reference proteome</keyword>
<comment type="caution">
    <text evidence="3">The sequence shown here is derived from an EMBL/GenBank/DDBJ whole genome shotgun (WGS) entry which is preliminary data.</text>
</comment>
<dbReference type="InterPro" id="IPR000160">
    <property type="entry name" value="GGDEF_dom"/>
</dbReference>
<protein>
    <submittedName>
        <fullName evidence="3">GGDEF family protein</fullName>
    </submittedName>
</protein>
<sequence>MRKTPQRPQRRPKRPRTRRPKRLRPRKPLPPSKASSKLGVASSLCKRRLWAPFEQGRHRNVPEWSSSGGILLHMPDARLDPADGLGNGPDGWAETAIFDLAPVPLWIEDYSGVKALFEEWRAAGIISVREHLDADPSRVAAAAQRIRLIAVNQCTLDLFEADNFQSICDNLDKVFSGDMLDSHKEELIQLWEGQTEFESYAVNYTLTGKRLDVQLKARLLPGHESDWERLLISTEDVTEREDQRRELAVSESFARGLFEYSPVSLWVEDFSEVKALIDDVRERGITDFRTFVDVHPDFVSRCLSEIRVIDVNEHTLQLFGAESRDDLFSRLGEVFRDAMEQHFREQLVDLWEGKLFQQREVVNYSLSGDQLHVHMQFSVFPGRESDWSLVQVALTDITARKKAEAYLEYLGKHDILTKLYNRSFFVDELNRLERKGPTPVTIIVADLNGLKTVNDVMGHAAGDALLRRAGEVLNEAVREPCHVARIGGDEFVVMMPASSEEDGLQMAQNIVELVEVNNQFYTGAELSFSLGVATAEPGERLEATVKRADARMYEAKRKHYADEKRDRRREAQSLLN</sequence>
<dbReference type="SMART" id="SM00267">
    <property type="entry name" value="GGDEF"/>
    <property type="match status" value="1"/>
</dbReference>
<organism evidence="3 4">
    <name type="scientific">Aurantimonas manganoxydans (strain ATCC BAA-1229 / DSM 21871 / SI85-9A1)</name>
    <dbReference type="NCBI Taxonomy" id="287752"/>
    <lineage>
        <taxon>Bacteria</taxon>
        <taxon>Pseudomonadati</taxon>
        <taxon>Pseudomonadota</taxon>
        <taxon>Alphaproteobacteria</taxon>
        <taxon>Hyphomicrobiales</taxon>
        <taxon>Aurantimonadaceae</taxon>
        <taxon>Aurantimonas</taxon>
    </lineage>
</organism>
<feature type="domain" description="GGDEF" evidence="2">
    <location>
        <begin position="438"/>
        <end position="573"/>
    </location>
</feature>
<dbReference type="InterPro" id="IPR052155">
    <property type="entry name" value="Biofilm_reg_signaling"/>
</dbReference>
<evidence type="ECO:0000313" key="3">
    <source>
        <dbReference type="EMBL" id="EAS48401.1"/>
    </source>
</evidence>
<gene>
    <name evidence="3" type="ORF">SI859A1_00038</name>
</gene>
<dbReference type="CDD" id="cd00130">
    <property type="entry name" value="PAS"/>
    <property type="match status" value="1"/>
</dbReference>
<dbReference type="InterPro" id="IPR035965">
    <property type="entry name" value="PAS-like_dom_sf"/>
</dbReference>
<dbReference type="BioCyc" id="AURANTIMONAS:SI859A1_00038-MONOMER"/>
<dbReference type="NCBIfam" id="TIGR00254">
    <property type="entry name" value="GGDEF"/>
    <property type="match status" value="1"/>
</dbReference>
<dbReference type="CDD" id="cd01949">
    <property type="entry name" value="GGDEF"/>
    <property type="match status" value="1"/>
</dbReference>
<dbReference type="EMBL" id="AAPJ01000011">
    <property type="protein sequence ID" value="EAS48401.1"/>
    <property type="molecule type" value="Genomic_DNA"/>
</dbReference>
<dbReference type="AlphaFoldDB" id="Q1YDR8"/>
<dbReference type="Proteomes" id="UP000000321">
    <property type="component" value="Unassembled WGS sequence"/>
</dbReference>
<evidence type="ECO:0000313" key="4">
    <source>
        <dbReference type="Proteomes" id="UP000000321"/>
    </source>
</evidence>